<dbReference type="RefSeq" id="WP_111341494.1">
    <property type="nucleotide sequence ID" value="NZ_QLII01000001.1"/>
</dbReference>
<keyword evidence="2" id="KW-1185">Reference proteome</keyword>
<evidence type="ECO:0000313" key="1">
    <source>
        <dbReference type="EMBL" id="RAI74356.1"/>
    </source>
</evidence>
<proteinExistence type="predicted"/>
<name>A0A327NJY4_9BACT</name>
<dbReference type="AlphaFoldDB" id="A0A327NJY4"/>
<sequence>MNAGQFIAANATAKLGFTITRTSANAGSISNITINVNDDIPKTYDNNSLNNIYARIISGL</sequence>
<reference evidence="1 2" key="1">
    <citation type="submission" date="2018-06" db="EMBL/GenBank/DDBJ databases">
        <title>Spirosoma sp. HMF3257 Genome sequencing and assembly.</title>
        <authorList>
            <person name="Kang H."/>
            <person name="Cha I."/>
            <person name="Kim H."/>
            <person name="Kang J."/>
            <person name="Joh K."/>
        </authorList>
    </citation>
    <scope>NUCLEOTIDE SEQUENCE [LARGE SCALE GENOMIC DNA]</scope>
    <source>
        <strain evidence="1 2">HMF3257</strain>
    </source>
</reference>
<evidence type="ECO:0000313" key="2">
    <source>
        <dbReference type="Proteomes" id="UP000249016"/>
    </source>
</evidence>
<protein>
    <submittedName>
        <fullName evidence="1">Uncharacterized protein</fullName>
    </submittedName>
</protein>
<dbReference type="Proteomes" id="UP000249016">
    <property type="component" value="Unassembled WGS sequence"/>
</dbReference>
<accession>A0A327NJY4</accession>
<dbReference type="EMBL" id="QLII01000001">
    <property type="protein sequence ID" value="RAI74356.1"/>
    <property type="molecule type" value="Genomic_DNA"/>
</dbReference>
<organism evidence="1 2">
    <name type="scientific">Spirosoma telluris</name>
    <dbReference type="NCBI Taxonomy" id="2183553"/>
    <lineage>
        <taxon>Bacteria</taxon>
        <taxon>Pseudomonadati</taxon>
        <taxon>Bacteroidota</taxon>
        <taxon>Cytophagia</taxon>
        <taxon>Cytophagales</taxon>
        <taxon>Cytophagaceae</taxon>
        <taxon>Spirosoma</taxon>
    </lineage>
</organism>
<gene>
    <name evidence="1" type="ORF">HMF3257_08695</name>
</gene>
<comment type="caution">
    <text evidence="1">The sequence shown here is derived from an EMBL/GenBank/DDBJ whole genome shotgun (WGS) entry which is preliminary data.</text>
</comment>
<dbReference type="OrthoDB" id="9931720at2"/>